<dbReference type="PANTHER" id="PTHR45674">
    <property type="entry name" value="DNA LIGASE 1/3 FAMILY MEMBER"/>
    <property type="match status" value="1"/>
</dbReference>
<dbReference type="GO" id="GO:0006310">
    <property type="term" value="P:DNA recombination"/>
    <property type="evidence" value="ECO:0007669"/>
    <property type="project" value="InterPro"/>
</dbReference>
<dbReference type="InterPro" id="IPR050191">
    <property type="entry name" value="ATP-dep_DNA_ligase"/>
</dbReference>
<keyword evidence="4" id="KW-1185">Reference proteome</keyword>
<sequence>MTEMKKISLQTGIGSSVRKKNIIVKLMRSFMGVEMKFLVRTQGISAAVVEAYNIVPSLNYYGVPSMVKRFHKCGDQRAQIHESLDVSIHIFSQNGHETTARYPDIAIIDEFCEPSATTFILDAEVEEEETDLANAAILIKINCFLQEALNLSCEEIMVKFRP</sequence>
<comment type="similarity">
    <text evidence="1">Belongs to the ATP-dependent DNA ligase family.</text>
</comment>
<reference evidence="3 4" key="1">
    <citation type="journal article" date="2023" name="Hortic Res">
        <title>Pangenome of water caltrop reveals structural variations and asymmetric subgenome divergence after allopolyploidization.</title>
        <authorList>
            <person name="Zhang X."/>
            <person name="Chen Y."/>
            <person name="Wang L."/>
            <person name="Yuan Y."/>
            <person name="Fang M."/>
            <person name="Shi L."/>
            <person name="Lu R."/>
            <person name="Comes H.P."/>
            <person name="Ma Y."/>
            <person name="Chen Y."/>
            <person name="Huang G."/>
            <person name="Zhou Y."/>
            <person name="Zheng Z."/>
            <person name="Qiu Y."/>
        </authorList>
    </citation>
    <scope>NUCLEOTIDE SEQUENCE [LARGE SCALE GENOMIC DNA]</scope>
    <source>
        <strain evidence="3">F231</strain>
    </source>
</reference>
<dbReference type="Proteomes" id="UP001346149">
    <property type="component" value="Unassembled WGS sequence"/>
</dbReference>
<dbReference type="GO" id="GO:0006281">
    <property type="term" value="P:DNA repair"/>
    <property type="evidence" value="ECO:0007669"/>
    <property type="project" value="InterPro"/>
</dbReference>
<dbReference type="Gene3D" id="1.10.3260.10">
    <property type="entry name" value="DNA ligase, ATP-dependent, N-terminal domain"/>
    <property type="match status" value="1"/>
</dbReference>
<dbReference type="GO" id="GO:0003910">
    <property type="term" value="F:DNA ligase (ATP) activity"/>
    <property type="evidence" value="ECO:0007669"/>
    <property type="project" value="InterPro"/>
</dbReference>
<dbReference type="InterPro" id="IPR036599">
    <property type="entry name" value="DNA_ligase_N_sf"/>
</dbReference>
<dbReference type="EMBL" id="JAXQNO010000018">
    <property type="protein sequence ID" value="KAK4776362.1"/>
    <property type="molecule type" value="Genomic_DNA"/>
</dbReference>
<comment type="caution">
    <text evidence="3">The sequence shown here is derived from an EMBL/GenBank/DDBJ whole genome shotgun (WGS) entry which is preliminary data.</text>
</comment>
<dbReference type="GO" id="GO:0003677">
    <property type="term" value="F:DNA binding"/>
    <property type="evidence" value="ECO:0007669"/>
    <property type="project" value="InterPro"/>
</dbReference>
<evidence type="ECO:0000256" key="2">
    <source>
        <dbReference type="ARBA" id="ARBA00022598"/>
    </source>
</evidence>
<protein>
    <submittedName>
        <fullName evidence="3">Uncharacterized protein</fullName>
    </submittedName>
</protein>
<proteinExistence type="inferred from homology"/>
<accession>A0AAN7L8D8</accession>
<dbReference type="GO" id="GO:0006273">
    <property type="term" value="P:lagging strand elongation"/>
    <property type="evidence" value="ECO:0007669"/>
    <property type="project" value="TreeGrafter"/>
</dbReference>
<keyword evidence="2" id="KW-0436">Ligase</keyword>
<evidence type="ECO:0000313" key="4">
    <source>
        <dbReference type="Proteomes" id="UP001346149"/>
    </source>
</evidence>
<evidence type="ECO:0000313" key="3">
    <source>
        <dbReference type="EMBL" id="KAK4776362.1"/>
    </source>
</evidence>
<evidence type="ECO:0000256" key="1">
    <source>
        <dbReference type="ARBA" id="ARBA00007572"/>
    </source>
</evidence>
<name>A0AAN7L8D8_TRANT</name>
<dbReference type="PANTHER" id="PTHR45674:SF9">
    <property type="entry name" value="DNA LIGASE 3"/>
    <property type="match status" value="1"/>
</dbReference>
<dbReference type="AlphaFoldDB" id="A0AAN7L8D8"/>
<organism evidence="3 4">
    <name type="scientific">Trapa natans</name>
    <name type="common">Water chestnut</name>
    <dbReference type="NCBI Taxonomy" id="22666"/>
    <lineage>
        <taxon>Eukaryota</taxon>
        <taxon>Viridiplantae</taxon>
        <taxon>Streptophyta</taxon>
        <taxon>Embryophyta</taxon>
        <taxon>Tracheophyta</taxon>
        <taxon>Spermatophyta</taxon>
        <taxon>Magnoliopsida</taxon>
        <taxon>eudicotyledons</taxon>
        <taxon>Gunneridae</taxon>
        <taxon>Pentapetalae</taxon>
        <taxon>rosids</taxon>
        <taxon>malvids</taxon>
        <taxon>Myrtales</taxon>
        <taxon>Lythraceae</taxon>
        <taxon>Trapa</taxon>
    </lineage>
</organism>
<dbReference type="Gene3D" id="3.30.470.30">
    <property type="entry name" value="DNA ligase/mRNA capping enzyme"/>
    <property type="match status" value="1"/>
</dbReference>
<gene>
    <name evidence="3" type="ORF">SAY86_005050</name>
</gene>
<dbReference type="SUPFAM" id="SSF117018">
    <property type="entry name" value="ATP-dependent DNA ligase DNA-binding domain"/>
    <property type="match status" value="1"/>
</dbReference>